<name>A0A6G8AP94_9ENTE</name>
<feature type="transmembrane region" description="Helical" evidence="4">
    <location>
        <begin position="366"/>
        <end position="391"/>
    </location>
</feature>
<dbReference type="AlphaFoldDB" id="A0A6G8AP94"/>
<accession>A0A6G8AP94</accession>
<evidence type="ECO:0000313" key="6">
    <source>
        <dbReference type="Proteomes" id="UP000500890"/>
    </source>
</evidence>
<dbReference type="Proteomes" id="UP000500890">
    <property type="component" value="Chromosome"/>
</dbReference>
<feature type="transmembrane region" description="Helical" evidence="4">
    <location>
        <begin position="333"/>
        <end position="354"/>
    </location>
</feature>
<dbReference type="PANTHER" id="PTHR43630:SF1">
    <property type="entry name" value="POLY-BETA-1,6-N-ACETYL-D-GLUCOSAMINE SYNTHASE"/>
    <property type="match status" value="1"/>
</dbReference>
<dbReference type="Pfam" id="PF13641">
    <property type="entry name" value="Glyco_tranf_2_3"/>
    <property type="match status" value="1"/>
</dbReference>
<protein>
    <submittedName>
        <fullName evidence="5">Glycosyltransferase</fullName>
    </submittedName>
</protein>
<evidence type="ECO:0000256" key="4">
    <source>
        <dbReference type="SAM" id="Phobius"/>
    </source>
</evidence>
<dbReference type="CDD" id="cd06423">
    <property type="entry name" value="CESA_like"/>
    <property type="match status" value="1"/>
</dbReference>
<sequence length="407" mass="46697">MIIEAINFYIIGYPIILSVFWITGSLLNKLQTKYLEKEANKIEDEIEPSVAILVPGYNEELNIKAVVSSLNEIEYKNIIIYLIDDCSTDQTLKKMYELKEKYLGKQKIEVIALPANGGKAKALNYTLKLIETDYVVVIDADSMISSDSISYLVNRLESNPKLGAVTGRPIVRNRATMLARIQTMEYLGIIGNIKEAQNFFFNGIMTVSGVIVAYRTKALETISGFDEKTMTEDINATWKLYQNKWDVGYESRATTWILVPDTIRGLYRQRKRWAIGGLEVCIENMKKIRSFDWSKKMMLLENVASHVWSWLFIIATVNYFVNMIIFKDFKFNGNILLLFFVIGVLQFGMGQLFSQTDDKLTFRDKLVFPIYLLVYWLVNLVTSVASEYVVFLKGTDEGKWESSDRGL</sequence>
<dbReference type="PANTHER" id="PTHR43630">
    <property type="entry name" value="POLY-BETA-1,6-N-ACETYL-D-GLUCOSAMINE SYNTHASE"/>
    <property type="match status" value="1"/>
</dbReference>
<dbReference type="KEGG" id="vah:G7081_06770"/>
<keyword evidence="6" id="KW-1185">Reference proteome</keyword>
<dbReference type="EMBL" id="CP049886">
    <property type="protein sequence ID" value="QIL46789.1"/>
    <property type="molecule type" value="Genomic_DNA"/>
</dbReference>
<dbReference type="RefSeq" id="WP_166008177.1">
    <property type="nucleotide sequence ID" value="NZ_CP049886.1"/>
</dbReference>
<dbReference type="GO" id="GO:0016757">
    <property type="term" value="F:glycosyltransferase activity"/>
    <property type="evidence" value="ECO:0007669"/>
    <property type="project" value="UniProtKB-KW"/>
</dbReference>
<dbReference type="Gene3D" id="3.90.550.10">
    <property type="entry name" value="Spore Coat Polysaccharide Biosynthesis Protein SpsA, Chain A"/>
    <property type="match status" value="1"/>
</dbReference>
<feature type="transmembrane region" description="Helical" evidence="4">
    <location>
        <begin position="6"/>
        <end position="27"/>
    </location>
</feature>
<organism evidence="5 6">
    <name type="scientific">Vagococcus coleopterorum</name>
    <dbReference type="NCBI Taxonomy" id="2714946"/>
    <lineage>
        <taxon>Bacteria</taxon>
        <taxon>Bacillati</taxon>
        <taxon>Bacillota</taxon>
        <taxon>Bacilli</taxon>
        <taxon>Lactobacillales</taxon>
        <taxon>Enterococcaceae</taxon>
        <taxon>Vagococcus</taxon>
    </lineage>
</organism>
<feature type="transmembrane region" description="Helical" evidence="4">
    <location>
        <begin position="299"/>
        <end position="321"/>
    </location>
</feature>
<keyword evidence="3 5" id="KW-0808">Transferase</keyword>
<keyword evidence="4" id="KW-1133">Transmembrane helix</keyword>
<proteinExistence type="inferred from homology"/>
<reference evidence="5 6" key="1">
    <citation type="submission" date="2020-03" db="EMBL/GenBank/DDBJ databases">
        <title>Vagococcus sp. nov., isolated from beetles.</title>
        <authorList>
            <person name="Hyun D.-W."/>
            <person name="Bae J.-W."/>
        </authorList>
    </citation>
    <scope>NUCLEOTIDE SEQUENCE [LARGE SCALE GENOMIC DNA]</scope>
    <source>
        <strain evidence="5 6">HDW17A</strain>
    </source>
</reference>
<comment type="similarity">
    <text evidence="1">Belongs to the glycosyltransferase 2 family.</text>
</comment>
<dbReference type="SUPFAM" id="SSF53448">
    <property type="entry name" value="Nucleotide-diphospho-sugar transferases"/>
    <property type="match status" value="1"/>
</dbReference>
<gene>
    <name evidence="5" type="ORF">G7081_06770</name>
</gene>
<keyword evidence="4" id="KW-0472">Membrane</keyword>
<keyword evidence="4" id="KW-0812">Transmembrane</keyword>
<evidence type="ECO:0000256" key="1">
    <source>
        <dbReference type="ARBA" id="ARBA00006739"/>
    </source>
</evidence>
<dbReference type="InterPro" id="IPR029044">
    <property type="entry name" value="Nucleotide-diphossugar_trans"/>
</dbReference>
<evidence type="ECO:0000313" key="5">
    <source>
        <dbReference type="EMBL" id="QIL46789.1"/>
    </source>
</evidence>
<evidence type="ECO:0000256" key="3">
    <source>
        <dbReference type="ARBA" id="ARBA00022679"/>
    </source>
</evidence>
<keyword evidence="2" id="KW-0328">Glycosyltransferase</keyword>
<evidence type="ECO:0000256" key="2">
    <source>
        <dbReference type="ARBA" id="ARBA00022676"/>
    </source>
</evidence>